<dbReference type="OrthoDB" id="9769314at2"/>
<evidence type="ECO:0000313" key="5">
    <source>
        <dbReference type="EMBL" id="EIT85595.1"/>
    </source>
</evidence>
<evidence type="ECO:0000256" key="1">
    <source>
        <dbReference type="ARBA" id="ARBA00022801"/>
    </source>
</evidence>
<dbReference type="Gene3D" id="3.10.50.10">
    <property type="match status" value="1"/>
</dbReference>
<dbReference type="InterPro" id="IPR001223">
    <property type="entry name" value="Glyco_hydro18_cat"/>
</dbReference>
<dbReference type="GO" id="GO:0008061">
    <property type="term" value="F:chitin binding"/>
    <property type="evidence" value="ECO:0007669"/>
    <property type="project" value="InterPro"/>
</dbReference>
<dbReference type="InterPro" id="IPR029070">
    <property type="entry name" value="Chitinase_insertion_sf"/>
</dbReference>
<organism evidence="5 6">
    <name type="scientific">Fictibacillus macauensis ZFHKF-1</name>
    <dbReference type="NCBI Taxonomy" id="1196324"/>
    <lineage>
        <taxon>Bacteria</taxon>
        <taxon>Bacillati</taxon>
        <taxon>Bacillota</taxon>
        <taxon>Bacilli</taxon>
        <taxon>Bacillales</taxon>
        <taxon>Fictibacillaceae</taxon>
        <taxon>Fictibacillus</taxon>
    </lineage>
</organism>
<feature type="signal peptide" evidence="3">
    <location>
        <begin position="1"/>
        <end position="19"/>
    </location>
</feature>
<dbReference type="GO" id="GO:0012505">
    <property type="term" value="C:endomembrane system"/>
    <property type="evidence" value="ECO:0007669"/>
    <property type="project" value="TreeGrafter"/>
</dbReference>
<evidence type="ECO:0000256" key="2">
    <source>
        <dbReference type="ARBA" id="ARBA00023295"/>
    </source>
</evidence>
<dbReference type="InterPro" id="IPR011583">
    <property type="entry name" value="Chitinase_II/V-like_cat"/>
</dbReference>
<dbReference type="eggNOG" id="COG3858">
    <property type="taxonomic scope" value="Bacteria"/>
</dbReference>
<dbReference type="STRING" id="1196324.A374_10178"/>
<evidence type="ECO:0000259" key="4">
    <source>
        <dbReference type="PROSITE" id="PS51910"/>
    </source>
</evidence>
<dbReference type="Gene3D" id="3.20.20.80">
    <property type="entry name" value="Glycosidases"/>
    <property type="match status" value="1"/>
</dbReference>
<accession>I8UFC5</accession>
<dbReference type="GO" id="GO:0016798">
    <property type="term" value="F:hydrolase activity, acting on glycosyl bonds"/>
    <property type="evidence" value="ECO:0007669"/>
    <property type="project" value="UniProtKB-KW"/>
</dbReference>
<sequence>MKKVWLICFSGLLCLSACTASKQEDMKKERSSTIQNVAYKTKQSNKTPVTTIGYIEPFNEQKAIAEVKKNARHLSYTAIFSYQVKQDGSLIAVKDEKLIKEIKKQGSLPMFVLTNFENGTFSPSIAHALFTNQQAMNTVISQVLTTMKNKRYAAINVDFEHIKPEDKTRYNTFLHKLLSKAKANGYVTSTALAPKTSGTQSGPWYTAHDYKTHGQLADYVVLMTYEWGWSGGPPMAVAPITEVRKVLEYALSEIPRTKIILGAPLYGYDWPLPYKKGNPFAKRISPEGAAQLAIDQKIPLQYDARVDAPYFYYRDATGKKHVVWFENEASMQAKYNLVKEKGIRGVAYWVLGEPFARNWSLVEDRFSINRGTK</sequence>
<dbReference type="PANTHER" id="PTHR46066">
    <property type="entry name" value="CHITINASE DOMAIN-CONTAINING PROTEIN 1 FAMILY MEMBER"/>
    <property type="match status" value="1"/>
</dbReference>
<dbReference type="GO" id="GO:0005975">
    <property type="term" value="P:carbohydrate metabolic process"/>
    <property type="evidence" value="ECO:0007669"/>
    <property type="project" value="InterPro"/>
</dbReference>
<keyword evidence="1" id="KW-0378">Hydrolase</keyword>
<dbReference type="PATRIC" id="fig|1196324.3.peg.2079"/>
<dbReference type="CDD" id="cd02874">
    <property type="entry name" value="GH18_CFLE_spore_hydrolase"/>
    <property type="match status" value="1"/>
</dbReference>
<protein>
    <recommendedName>
        <fullName evidence="4">GH18 domain-containing protein</fullName>
    </recommendedName>
</protein>
<evidence type="ECO:0000256" key="3">
    <source>
        <dbReference type="SAM" id="SignalP"/>
    </source>
</evidence>
<proteinExistence type="predicted"/>
<dbReference type="SMART" id="SM00636">
    <property type="entry name" value="Glyco_18"/>
    <property type="match status" value="1"/>
</dbReference>
<evidence type="ECO:0000313" key="6">
    <source>
        <dbReference type="Proteomes" id="UP000004080"/>
    </source>
</evidence>
<dbReference type="AlphaFoldDB" id="I8UFC5"/>
<dbReference type="EMBL" id="AKKV01000025">
    <property type="protein sequence ID" value="EIT85595.1"/>
    <property type="molecule type" value="Genomic_DNA"/>
</dbReference>
<dbReference type="InterPro" id="IPR017853">
    <property type="entry name" value="GH"/>
</dbReference>
<comment type="caution">
    <text evidence="5">The sequence shown here is derived from an EMBL/GenBank/DDBJ whole genome shotgun (WGS) entry which is preliminary data.</text>
</comment>
<dbReference type="PROSITE" id="PS51910">
    <property type="entry name" value="GH18_2"/>
    <property type="match status" value="1"/>
</dbReference>
<dbReference type="InterPro" id="IPR041704">
    <property type="entry name" value="CFLE_GH18"/>
</dbReference>
<dbReference type="Pfam" id="PF00704">
    <property type="entry name" value="Glyco_hydro_18"/>
    <property type="match status" value="1"/>
</dbReference>
<dbReference type="Proteomes" id="UP000004080">
    <property type="component" value="Unassembled WGS sequence"/>
</dbReference>
<dbReference type="PANTHER" id="PTHR46066:SF2">
    <property type="entry name" value="CHITINASE DOMAIN-CONTAINING PROTEIN 1"/>
    <property type="match status" value="1"/>
</dbReference>
<reference evidence="5 6" key="1">
    <citation type="journal article" date="2012" name="J. Bacteriol.">
        <title>Genome of Bacillus macauensis ZFHKF-1, a Long-Chain-Forming Bacterium.</title>
        <authorList>
            <person name="Cai L."/>
            <person name="Zhang T."/>
        </authorList>
    </citation>
    <scope>NUCLEOTIDE SEQUENCE [LARGE SCALE GENOMIC DNA]</scope>
    <source>
        <strain evidence="5 6">ZFHKF-1</strain>
    </source>
</reference>
<dbReference type="GO" id="GO:0070492">
    <property type="term" value="F:oligosaccharide binding"/>
    <property type="evidence" value="ECO:0007669"/>
    <property type="project" value="TreeGrafter"/>
</dbReference>
<keyword evidence="3" id="KW-0732">Signal</keyword>
<dbReference type="SUPFAM" id="SSF51445">
    <property type="entry name" value="(Trans)glycosidases"/>
    <property type="match status" value="1"/>
</dbReference>
<dbReference type="RefSeq" id="WP_007202120.1">
    <property type="nucleotide sequence ID" value="NZ_AKKV01000025.1"/>
</dbReference>
<feature type="chain" id="PRO_5038762061" description="GH18 domain-containing protein" evidence="3">
    <location>
        <begin position="20"/>
        <end position="373"/>
    </location>
</feature>
<gene>
    <name evidence="5" type="ORF">A374_10178</name>
</gene>
<keyword evidence="6" id="KW-1185">Reference proteome</keyword>
<keyword evidence="2" id="KW-0326">Glycosidase</keyword>
<name>I8UFC5_9BACL</name>
<feature type="domain" description="GH18" evidence="4">
    <location>
        <begin position="34"/>
        <end position="373"/>
    </location>
</feature>